<dbReference type="GO" id="GO:0005789">
    <property type="term" value="C:endoplasmic reticulum membrane"/>
    <property type="evidence" value="ECO:0007669"/>
    <property type="project" value="UniProtKB-SubCell"/>
</dbReference>
<protein>
    <recommendedName>
        <fullName evidence="9">O-acyltransferase</fullName>
    </recommendedName>
</protein>
<evidence type="ECO:0000256" key="4">
    <source>
        <dbReference type="ARBA" id="ARBA00022692"/>
    </source>
</evidence>
<dbReference type="PANTHER" id="PTHR10408">
    <property type="entry name" value="STEROL O-ACYLTRANSFERASE"/>
    <property type="match status" value="1"/>
</dbReference>
<gene>
    <name evidence="12" type="ORF">M0812_28952</name>
</gene>
<keyword evidence="7 9" id="KW-0472">Membrane</keyword>
<feature type="transmembrane region" description="Helical" evidence="11">
    <location>
        <begin position="244"/>
        <end position="263"/>
    </location>
</feature>
<proteinExistence type="inferred from homology"/>
<feature type="transmembrane region" description="Helical" evidence="11">
    <location>
        <begin position="162"/>
        <end position="180"/>
    </location>
</feature>
<dbReference type="PIRSF" id="PIRSF000439">
    <property type="entry name" value="Oat_ACAT_DAG_ARE"/>
    <property type="match status" value="1"/>
</dbReference>
<evidence type="ECO:0000256" key="6">
    <source>
        <dbReference type="ARBA" id="ARBA00022989"/>
    </source>
</evidence>
<evidence type="ECO:0000256" key="1">
    <source>
        <dbReference type="ARBA" id="ARBA00004477"/>
    </source>
</evidence>
<evidence type="ECO:0000256" key="7">
    <source>
        <dbReference type="ARBA" id="ARBA00023136"/>
    </source>
</evidence>
<organism evidence="12 13">
    <name type="scientific">Anaeramoeba flamelloides</name>
    <dbReference type="NCBI Taxonomy" id="1746091"/>
    <lineage>
        <taxon>Eukaryota</taxon>
        <taxon>Metamonada</taxon>
        <taxon>Anaeramoebidae</taxon>
        <taxon>Anaeramoeba</taxon>
    </lineage>
</organism>
<evidence type="ECO:0000256" key="3">
    <source>
        <dbReference type="ARBA" id="ARBA00022679"/>
    </source>
</evidence>
<name>A0AAV7Y6R7_9EUKA</name>
<comment type="subcellular location">
    <subcellularLocation>
        <location evidence="1 9">Endoplasmic reticulum membrane</location>
        <topology evidence="1 9">Multi-pass membrane protein</topology>
    </subcellularLocation>
</comment>
<dbReference type="Proteomes" id="UP001146793">
    <property type="component" value="Unassembled WGS sequence"/>
</dbReference>
<evidence type="ECO:0000313" key="13">
    <source>
        <dbReference type="Proteomes" id="UP001146793"/>
    </source>
</evidence>
<feature type="transmembrane region" description="Helical" evidence="11">
    <location>
        <begin position="384"/>
        <end position="401"/>
    </location>
</feature>
<evidence type="ECO:0000256" key="11">
    <source>
        <dbReference type="SAM" id="Phobius"/>
    </source>
</evidence>
<comment type="similarity">
    <text evidence="2 9">Belongs to the membrane-bound acyltransferase family. Sterol o-acyltransferase subfamily.</text>
</comment>
<dbReference type="AlphaFoldDB" id="A0AAV7Y6R7"/>
<dbReference type="EMBL" id="JANTQA010000072">
    <property type="protein sequence ID" value="KAJ3424237.1"/>
    <property type="molecule type" value="Genomic_DNA"/>
</dbReference>
<keyword evidence="5 9" id="KW-0256">Endoplasmic reticulum</keyword>
<evidence type="ECO:0000256" key="5">
    <source>
        <dbReference type="ARBA" id="ARBA00022824"/>
    </source>
</evidence>
<accession>A0AAV7Y6R7</accession>
<keyword evidence="4 11" id="KW-0812">Transmembrane</keyword>
<comment type="caution">
    <text evidence="12">The sequence shown here is derived from an EMBL/GenBank/DDBJ whole genome shotgun (WGS) entry which is preliminary data.</text>
</comment>
<keyword evidence="8 9" id="KW-0012">Acyltransferase</keyword>
<feature type="transmembrane region" description="Helical" evidence="11">
    <location>
        <begin position="63"/>
        <end position="81"/>
    </location>
</feature>
<keyword evidence="3 9" id="KW-0808">Transferase</keyword>
<dbReference type="InterPro" id="IPR014371">
    <property type="entry name" value="Oat_ACAT_DAG_ARE"/>
</dbReference>
<sequence length="448" mass="53007">MSYRGSQTQIQAPKEKQRLTQIKLKTRQIDNKKKIKRQDRIKQDKENPNLFSKLVKFHKSITGLYPLLLFGFLQILVNTYFNFSCNVKMSWSITVYVGVVMGLPTVLPMIILVFMFSSMSYLIKKMFYKKKINMNVARILNLVVVGLVLAVPLVFYLVKTNIWLRSILGTLSVCHALKLYSYFECLFRELGNEKSKKVKSKIINQHQQRESYRKFLLFLNYPTLIYRTKYDFVDKVDYKKAFRYFVGLVLSNYLLVVNVNSFMKNMGEPINNLVDFSKNLSCLGFPTFMFFVLMWIQMYHFFLNFSAELTRFKRRQFYGNWTADSTCKEFWKSWNRPVYNYSVRHIYVPTITKLKLPKLVAGVLVFTFSGLFHCYIMWSVFGFWSFSILVFFAIQPFFFLIDNMFENGKNHLWAVIFKILIGFVIEPIFGMICFANNTMKFESPALPF</sequence>
<evidence type="ECO:0000256" key="2">
    <source>
        <dbReference type="ARBA" id="ARBA00009010"/>
    </source>
</evidence>
<feature type="active site" evidence="10">
    <location>
        <position position="373"/>
    </location>
</feature>
<dbReference type="Pfam" id="PF03062">
    <property type="entry name" value="MBOAT"/>
    <property type="match status" value="1"/>
</dbReference>
<evidence type="ECO:0000256" key="8">
    <source>
        <dbReference type="ARBA" id="ARBA00023315"/>
    </source>
</evidence>
<reference evidence="12" key="1">
    <citation type="submission" date="2022-08" db="EMBL/GenBank/DDBJ databases">
        <title>Novel sulphate-reducing endosymbionts in the free-living metamonad Anaeramoeba.</title>
        <authorList>
            <person name="Jerlstrom-Hultqvist J."/>
            <person name="Cepicka I."/>
            <person name="Gallot-Lavallee L."/>
            <person name="Salas-Leiva D."/>
            <person name="Curtis B.A."/>
            <person name="Zahonova K."/>
            <person name="Pipaliya S."/>
            <person name="Dacks J."/>
            <person name="Roger A.J."/>
        </authorList>
    </citation>
    <scope>NUCLEOTIDE SEQUENCE</scope>
    <source>
        <strain evidence="12">Busselton2</strain>
    </source>
</reference>
<feature type="transmembrane region" description="Helical" evidence="11">
    <location>
        <begin position="283"/>
        <end position="305"/>
    </location>
</feature>
<evidence type="ECO:0000313" key="12">
    <source>
        <dbReference type="EMBL" id="KAJ3424237.1"/>
    </source>
</evidence>
<feature type="transmembrane region" description="Helical" evidence="11">
    <location>
        <begin position="93"/>
        <end position="116"/>
    </location>
</feature>
<evidence type="ECO:0000256" key="9">
    <source>
        <dbReference type="PIRNR" id="PIRNR000439"/>
    </source>
</evidence>
<dbReference type="InterPro" id="IPR004299">
    <property type="entry name" value="MBOAT_fam"/>
</dbReference>
<feature type="transmembrane region" description="Helical" evidence="11">
    <location>
        <begin position="136"/>
        <end position="156"/>
    </location>
</feature>
<keyword evidence="6 11" id="KW-1133">Transmembrane helix</keyword>
<feature type="transmembrane region" description="Helical" evidence="11">
    <location>
        <begin position="413"/>
        <end position="437"/>
    </location>
</feature>
<feature type="transmembrane region" description="Helical" evidence="11">
    <location>
        <begin position="359"/>
        <end position="378"/>
    </location>
</feature>
<evidence type="ECO:0000256" key="10">
    <source>
        <dbReference type="PIRSR" id="PIRSR000439-1"/>
    </source>
</evidence>
<dbReference type="GO" id="GO:0008374">
    <property type="term" value="F:O-acyltransferase activity"/>
    <property type="evidence" value="ECO:0007669"/>
    <property type="project" value="InterPro"/>
</dbReference>